<dbReference type="PANTHER" id="PTHR33627">
    <property type="entry name" value="TRANSPOSASE"/>
    <property type="match status" value="1"/>
</dbReference>
<keyword evidence="3" id="KW-1185">Reference proteome</keyword>
<dbReference type="Pfam" id="PF13546">
    <property type="entry name" value="DDE_5"/>
    <property type="match status" value="1"/>
</dbReference>
<evidence type="ECO:0000313" key="2">
    <source>
        <dbReference type="EMBL" id="SOR83541.1"/>
    </source>
</evidence>
<feature type="domain" description="Transposase IS701-like DDE" evidence="1">
    <location>
        <begin position="30"/>
        <end position="273"/>
    </location>
</feature>
<protein>
    <submittedName>
        <fullName evidence="2">FOG: Transposase</fullName>
    </submittedName>
</protein>
<dbReference type="RefSeq" id="WP_010048968.1">
    <property type="nucleotide sequence ID" value="NZ_LT962942.1"/>
</dbReference>
<name>A0A2N9BJL3_STRCX</name>
<dbReference type="PANTHER" id="PTHR33627:SF1">
    <property type="entry name" value="TRANSPOSASE"/>
    <property type="match status" value="1"/>
</dbReference>
<accession>A0A2N9BJL3</accession>
<evidence type="ECO:0000259" key="1">
    <source>
        <dbReference type="Pfam" id="PF13546"/>
    </source>
</evidence>
<gene>
    <name evidence="2" type="ORF">SCNRRL3882_6987</name>
</gene>
<dbReference type="InterPro" id="IPR039365">
    <property type="entry name" value="IS701-like"/>
</dbReference>
<dbReference type="Proteomes" id="UP000235464">
    <property type="component" value="Chromosome I"/>
</dbReference>
<proteinExistence type="predicted"/>
<sequence>MITGHDLEGPGLDAGAGSVDEVLHDLCDALFASLPRSDQRGRGLDYLHGLIHARGRKSIRNIASLFGGRAAEQRLHHFVCGSTWRWDPMRAALAGYVAAVEPPAAWVVRPLVIPKTGENSVGVERDASPALYAQRAVGVWLASERLACPVNWRLLLSGVWLGDPVRRAQAGIPAGACPESMEMCAVQASVRVARGWGLTARPVVVDVPEVDTLAVLGRLRTAGLRRLLVRVDGGLRLAAADAALPVRSDRYRSAGEIMRAAAPLRRPYPWRAPGVSPGGRGGLLAAVRVRVPAASLGAGAAGRHGDLLLLGLAGPGEQWPGELWLTDSVSSAPADLARLTQLVRRVSRDAVEISEQVGIRDFVGRSFTGWHRHMTLASAAHAVQALARPRSGQPGAVS</sequence>
<dbReference type="AlphaFoldDB" id="A0A2N9BJL3"/>
<dbReference type="EMBL" id="LT963352">
    <property type="protein sequence ID" value="SOR83541.1"/>
    <property type="molecule type" value="Genomic_DNA"/>
</dbReference>
<dbReference type="OrthoDB" id="3657225at2"/>
<dbReference type="InterPro" id="IPR038721">
    <property type="entry name" value="IS701-like_DDE_dom"/>
</dbReference>
<reference evidence="3" key="1">
    <citation type="submission" date="2017-11" db="EMBL/GenBank/DDBJ databases">
        <authorList>
            <person name="Wibberg D."/>
        </authorList>
    </citation>
    <scope>NUCLEOTIDE SEQUENCE [LARGE SCALE GENOMIC DNA]</scope>
</reference>
<evidence type="ECO:0000313" key="3">
    <source>
        <dbReference type="Proteomes" id="UP000235464"/>
    </source>
</evidence>
<organism evidence="2 3">
    <name type="scientific">Streptomyces chartreusis NRRL 3882</name>
    <dbReference type="NCBI Taxonomy" id="1079985"/>
    <lineage>
        <taxon>Bacteria</taxon>
        <taxon>Bacillati</taxon>
        <taxon>Actinomycetota</taxon>
        <taxon>Actinomycetes</taxon>
        <taxon>Kitasatosporales</taxon>
        <taxon>Streptomycetaceae</taxon>
        <taxon>Streptomyces</taxon>
    </lineage>
</organism>